<keyword evidence="1" id="KW-0812">Transmembrane</keyword>
<feature type="non-terminal residue" evidence="2">
    <location>
        <position position="1"/>
    </location>
</feature>
<reference evidence="2" key="1">
    <citation type="submission" date="2021-10" db="EMBL/GenBank/DDBJ databases">
        <title>Melipona bicolor Genome sequencing and assembly.</title>
        <authorList>
            <person name="Araujo N.S."/>
            <person name="Arias M.C."/>
        </authorList>
    </citation>
    <scope>NUCLEOTIDE SEQUENCE</scope>
    <source>
        <strain evidence="2">USP_2M_L1-L4_2017</strain>
        <tissue evidence="2">Whole body</tissue>
    </source>
</reference>
<accession>A0AA40KTG6</accession>
<keyword evidence="1" id="KW-1133">Transmembrane helix</keyword>
<sequence>PERLGTEKIKNVRSFCRQKEKEVIICGRAHLPNKDPPFSGIRLVLSILLDSVNGSGSPARGMFGYFTFIFISSTFAAAGGWAKLHKQGTQIAAALLDLSHIKIITATLLYYVFRSATGCRSPCLIDFLLFSYRDHRLTCPRKSARYQSPNICRLPVITFISESSIVIQFKRWLSQKLLKKLSDNLNIERK</sequence>
<evidence type="ECO:0000313" key="2">
    <source>
        <dbReference type="EMBL" id="KAK1132072.1"/>
    </source>
</evidence>
<dbReference type="AlphaFoldDB" id="A0AA40KTG6"/>
<keyword evidence="3" id="KW-1185">Reference proteome</keyword>
<feature type="transmembrane region" description="Helical" evidence="1">
    <location>
        <begin position="62"/>
        <end position="82"/>
    </location>
</feature>
<proteinExistence type="predicted"/>
<organism evidence="2 3">
    <name type="scientific">Melipona bicolor</name>
    <dbReference type="NCBI Taxonomy" id="60889"/>
    <lineage>
        <taxon>Eukaryota</taxon>
        <taxon>Metazoa</taxon>
        <taxon>Ecdysozoa</taxon>
        <taxon>Arthropoda</taxon>
        <taxon>Hexapoda</taxon>
        <taxon>Insecta</taxon>
        <taxon>Pterygota</taxon>
        <taxon>Neoptera</taxon>
        <taxon>Endopterygota</taxon>
        <taxon>Hymenoptera</taxon>
        <taxon>Apocrita</taxon>
        <taxon>Aculeata</taxon>
        <taxon>Apoidea</taxon>
        <taxon>Anthophila</taxon>
        <taxon>Apidae</taxon>
        <taxon>Melipona</taxon>
    </lineage>
</organism>
<dbReference type="Proteomes" id="UP001177670">
    <property type="component" value="Unassembled WGS sequence"/>
</dbReference>
<dbReference type="EMBL" id="JAHYIQ010000005">
    <property type="protein sequence ID" value="KAK1132072.1"/>
    <property type="molecule type" value="Genomic_DNA"/>
</dbReference>
<comment type="caution">
    <text evidence="2">The sequence shown here is derived from an EMBL/GenBank/DDBJ whole genome shotgun (WGS) entry which is preliminary data.</text>
</comment>
<evidence type="ECO:0000256" key="1">
    <source>
        <dbReference type="SAM" id="Phobius"/>
    </source>
</evidence>
<name>A0AA40KTG6_9HYME</name>
<keyword evidence="1" id="KW-0472">Membrane</keyword>
<evidence type="ECO:0000313" key="3">
    <source>
        <dbReference type="Proteomes" id="UP001177670"/>
    </source>
</evidence>
<protein>
    <submittedName>
        <fullName evidence="2">Uncharacterized protein</fullName>
    </submittedName>
</protein>
<feature type="transmembrane region" description="Helical" evidence="1">
    <location>
        <begin position="94"/>
        <end position="113"/>
    </location>
</feature>
<gene>
    <name evidence="2" type="ORF">K0M31_016210</name>
</gene>